<dbReference type="PANTHER" id="PTHR10039:SF14">
    <property type="entry name" value="NACHT DOMAIN-CONTAINING PROTEIN"/>
    <property type="match status" value="1"/>
</dbReference>
<sequence>MFHRFQRSASSKIYSTPTTATSSLIYQLLGECSSTEATRAAGRLATLATRFPMGPQYCPFEQLWNIFEDILSSEPGWRLIVDALDECTFDGPASPAPLAFLQRLHSVSENTATKILVFSRPDSRFDPPIETSLFVYLDDKLLLHDVMTFAEAEYEKLDLSQDHKALVMQRVRSSSEGSFWWVKLFLNFLSRALQVSEFNARLDSLAPSISDFYEAALLHPTPRLDKDETKCRNSIFLLSLQAQRTLLVSEIGDALSLRPDRAEAIISRLCQPLVSTRGGVFQLSHPSVREYFETHHEICEKSLGLSFSASHAFMAEKCLSCLVREEYGNLENLASFLKATFNRFHHINAHARPATSAFYAYASRYWHYHLIQVNSPRQDLSQRTQEFLHSLNFAFWVQYCDTELGRRMGVVGPLQRVKSWSDKLPIDHQLRGQIEDCYTASYRMLIEAFEVDNSEPLCHLLAEMCLYDHYLDMGLFKENSEDRDRVVSQLTNLLGQKHPTVLNVRGSIAYTRLLQGRMRAARRIYSELVKFHREVVGEDDIRFVEALHYRGESEYYMTEFAAAAITFTATSADFFKAFGPDRWSYLAAQIWYASAMAHLDQLEVALKIFQSLFGKRRGSFGSHDSLIITIQIGLADVLRAIGRRDKAMEHFEEVLGMRRETCPSSDIYRLDVEIALARTLQEAGLTQRAKALIQEIEEGGGLQSHYERSCQVVHIKGLLFAAHGKTDDAINTLHQSLIQAEPDQNNRALMWMRLDLAKLLRQRNGDGDMLVASSIFDNLVRDISGDCEPGFPDEPDPPRLLAAAENALALLRSRKHTEAKQLLDTEQVEWKRPSDLWLWVAEVVFH</sequence>
<dbReference type="InterPro" id="IPR056884">
    <property type="entry name" value="NPHP3-like_N"/>
</dbReference>
<accession>A0A8H4KVP7</accession>
<keyword evidence="4" id="KW-1185">Reference proteome</keyword>
<organism evidence="3 4">
    <name type="scientific">Fusarium austroafricanum</name>
    <dbReference type="NCBI Taxonomy" id="2364996"/>
    <lineage>
        <taxon>Eukaryota</taxon>
        <taxon>Fungi</taxon>
        <taxon>Dikarya</taxon>
        <taxon>Ascomycota</taxon>
        <taxon>Pezizomycotina</taxon>
        <taxon>Sordariomycetes</taxon>
        <taxon>Hypocreomycetidae</taxon>
        <taxon>Hypocreales</taxon>
        <taxon>Nectriaceae</taxon>
        <taxon>Fusarium</taxon>
        <taxon>Fusarium concolor species complex</taxon>
    </lineage>
</organism>
<dbReference type="PANTHER" id="PTHR10039">
    <property type="entry name" value="AMELOGENIN"/>
    <property type="match status" value="1"/>
</dbReference>
<dbReference type="Pfam" id="PF24883">
    <property type="entry name" value="NPHP3_N"/>
    <property type="match status" value="1"/>
</dbReference>
<dbReference type="Gene3D" id="1.25.40.10">
    <property type="entry name" value="Tetratricopeptide repeat domain"/>
    <property type="match status" value="2"/>
</dbReference>
<evidence type="ECO:0000259" key="2">
    <source>
        <dbReference type="Pfam" id="PF24883"/>
    </source>
</evidence>
<evidence type="ECO:0000313" key="4">
    <source>
        <dbReference type="Proteomes" id="UP000605986"/>
    </source>
</evidence>
<dbReference type="EMBL" id="JAADJG010000067">
    <property type="protein sequence ID" value="KAF4456163.1"/>
    <property type="molecule type" value="Genomic_DNA"/>
</dbReference>
<protein>
    <recommendedName>
        <fullName evidence="2">Nephrocystin 3-like N-terminal domain-containing protein</fullName>
    </recommendedName>
</protein>
<proteinExistence type="predicted"/>
<name>A0A8H4KVP7_9HYPO</name>
<gene>
    <name evidence="3" type="ORF">F53441_1647</name>
</gene>
<dbReference type="SUPFAM" id="SSF48452">
    <property type="entry name" value="TPR-like"/>
    <property type="match status" value="2"/>
</dbReference>
<dbReference type="AlphaFoldDB" id="A0A8H4KVP7"/>
<comment type="caution">
    <text evidence="3">The sequence shown here is derived from an EMBL/GenBank/DDBJ whole genome shotgun (WGS) entry which is preliminary data.</text>
</comment>
<keyword evidence="1" id="KW-0677">Repeat</keyword>
<dbReference type="Proteomes" id="UP000605986">
    <property type="component" value="Unassembled WGS sequence"/>
</dbReference>
<evidence type="ECO:0000256" key="1">
    <source>
        <dbReference type="ARBA" id="ARBA00022737"/>
    </source>
</evidence>
<feature type="domain" description="Nephrocystin 3-like N-terminal" evidence="2">
    <location>
        <begin position="14"/>
        <end position="120"/>
    </location>
</feature>
<dbReference type="Pfam" id="PF13424">
    <property type="entry name" value="TPR_12"/>
    <property type="match status" value="1"/>
</dbReference>
<dbReference type="OrthoDB" id="21416at2759"/>
<dbReference type="InterPro" id="IPR011990">
    <property type="entry name" value="TPR-like_helical_dom_sf"/>
</dbReference>
<evidence type="ECO:0000313" key="3">
    <source>
        <dbReference type="EMBL" id="KAF4456163.1"/>
    </source>
</evidence>
<reference evidence="3" key="1">
    <citation type="submission" date="2020-01" db="EMBL/GenBank/DDBJ databases">
        <title>Identification and distribution of gene clusters putatively required for synthesis of sphingolipid metabolism inhibitors in phylogenetically diverse species of the filamentous fungus Fusarium.</title>
        <authorList>
            <person name="Kim H.-S."/>
            <person name="Busman M."/>
            <person name="Brown D.W."/>
            <person name="Divon H."/>
            <person name="Uhlig S."/>
            <person name="Proctor R.H."/>
        </authorList>
    </citation>
    <scope>NUCLEOTIDE SEQUENCE</scope>
    <source>
        <strain evidence="3">NRRL 53441</strain>
    </source>
</reference>